<evidence type="ECO:0000256" key="3">
    <source>
        <dbReference type="ARBA" id="ARBA00022448"/>
    </source>
</evidence>
<dbReference type="PROSITE" id="PS51462">
    <property type="entry name" value="NUDIX"/>
    <property type="match status" value="1"/>
</dbReference>
<comment type="similarity">
    <text evidence="2">Belongs to the transient receptor (TC 1.A.4) family. LTrpC subfamily. TRPM2 sub-subfamily.</text>
</comment>
<dbReference type="OMA" id="EFLIYEP"/>
<keyword evidence="22" id="KW-1185">Reference proteome</keyword>
<comment type="catalytic activity">
    <reaction evidence="15">
        <text>Na(+)(in) = Na(+)(out)</text>
        <dbReference type="Rhea" id="RHEA:34963"/>
        <dbReference type="ChEBI" id="CHEBI:29101"/>
    </reaction>
</comment>
<dbReference type="CDD" id="cd03670">
    <property type="entry name" value="NUDIX_ADPRase_Nudt9"/>
    <property type="match status" value="1"/>
</dbReference>
<dbReference type="GO" id="GO:0046872">
    <property type="term" value="F:metal ion binding"/>
    <property type="evidence" value="ECO:0007669"/>
    <property type="project" value="UniProtKB-KW"/>
</dbReference>
<keyword evidence="12 19" id="KW-0472">Membrane</keyword>
<feature type="transmembrane region" description="Helical" evidence="19">
    <location>
        <begin position="941"/>
        <end position="964"/>
    </location>
</feature>
<evidence type="ECO:0000256" key="1">
    <source>
        <dbReference type="ARBA" id="ARBA00004651"/>
    </source>
</evidence>
<keyword evidence="14" id="KW-0407">Ion channel</keyword>
<dbReference type="Gene3D" id="3.90.79.10">
    <property type="entry name" value="Nucleoside Triphosphate Pyrophosphohydrolase"/>
    <property type="match status" value="1"/>
</dbReference>
<evidence type="ECO:0000313" key="21">
    <source>
        <dbReference type="Ensembl" id="ENSPCLP00000009922.1"/>
    </source>
</evidence>
<evidence type="ECO:0000256" key="4">
    <source>
        <dbReference type="ARBA" id="ARBA00022475"/>
    </source>
</evidence>
<feature type="region of interest" description="Disordered" evidence="18">
    <location>
        <begin position="1250"/>
        <end position="1281"/>
    </location>
</feature>
<evidence type="ECO:0000256" key="12">
    <source>
        <dbReference type="ARBA" id="ARBA00023136"/>
    </source>
</evidence>
<dbReference type="InterPro" id="IPR050927">
    <property type="entry name" value="TRPM"/>
</dbReference>
<feature type="transmembrane region" description="Helical" evidence="19">
    <location>
        <begin position="1030"/>
        <end position="1055"/>
    </location>
</feature>
<evidence type="ECO:0000256" key="19">
    <source>
        <dbReference type="SAM" id="Phobius"/>
    </source>
</evidence>
<comment type="catalytic activity">
    <reaction evidence="16">
        <text>Ca(2+)(in) = Ca(2+)(out)</text>
        <dbReference type="Rhea" id="RHEA:29671"/>
        <dbReference type="ChEBI" id="CHEBI:29108"/>
    </reaction>
</comment>
<keyword evidence="3" id="KW-0813">Transport</keyword>
<reference evidence="21" key="2">
    <citation type="submission" date="2025-09" db="UniProtKB">
        <authorList>
            <consortium name="Ensembl"/>
        </authorList>
    </citation>
    <scope>IDENTIFICATION</scope>
</reference>
<evidence type="ECO:0000256" key="15">
    <source>
        <dbReference type="ARBA" id="ARBA00036239"/>
    </source>
</evidence>
<dbReference type="InterPro" id="IPR015797">
    <property type="entry name" value="NUDIX_hydrolase-like_dom_sf"/>
</dbReference>
<dbReference type="Proteomes" id="UP000472261">
    <property type="component" value="Unplaced"/>
</dbReference>
<keyword evidence="10 19" id="KW-1133">Transmembrane helix</keyword>
<evidence type="ECO:0000256" key="8">
    <source>
        <dbReference type="ARBA" id="ARBA00022723"/>
    </source>
</evidence>
<evidence type="ECO:0000256" key="9">
    <source>
        <dbReference type="ARBA" id="ARBA00022837"/>
    </source>
</evidence>
<dbReference type="InterPro" id="IPR005821">
    <property type="entry name" value="Ion_trans_dom"/>
</dbReference>
<feature type="compositionally biased region" description="Basic and acidic residues" evidence="18">
    <location>
        <begin position="1266"/>
        <end position="1281"/>
    </location>
</feature>
<protein>
    <recommendedName>
        <fullName evidence="17">Transient receptor potential cation channel subfamily M member 2</fullName>
    </recommendedName>
</protein>
<organism evidence="21 22">
    <name type="scientific">Phasianus colchicus</name>
    <name type="common">Common pheasant</name>
    <dbReference type="NCBI Taxonomy" id="9054"/>
    <lineage>
        <taxon>Eukaryota</taxon>
        <taxon>Metazoa</taxon>
        <taxon>Chordata</taxon>
        <taxon>Craniata</taxon>
        <taxon>Vertebrata</taxon>
        <taxon>Euteleostomi</taxon>
        <taxon>Archelosauria</taxon>
        <taxon>Archosauria</taxon>
        <taxon>Dinosauria</taxon>
        <taxon>Saurischia</taxon>
        <taxon>Theropoda</taxon>
        <taxon>Coelurosauria</taxon>
        <taxon>Aves</taxon>
        <taxon>Neognathae</taxon>
        <taxon>Galloanserae</taxon>
        <taxon>Galliformes</taxon>
        <taxon>Phasianidae</taxon>
        <taxon>Phasianinae</taxon>
        <taxon>Phasianus</taxon>
    </lineage>
</organism>
<evidence type="ECO:0000256" key="10">
    <source>
        <dbReference type="ARBA" id="ARBA00022989"/>
    </source>
</evidence>
<reference evidence="21" key="1">
    <citation type="submission" date="2025-08" db="UniProtKB">
        <authorList>
            <consortium name="Ensembl"/>
        </authorList>
    </citation>
    <scope>IDENTIFICATION</scope>
</reference>
<keyword evidence="6" id="KW-0107">Calcium channel</keyword>
<evidence type="ECO:0000256" key="7">
    <source>
        <dbReference type="ARBA" id="ARBA00022692"/>
    </source>
</evidence>
<evidence type="ECO:0000313" key="22">
    <source>
        <dbReference type="Proteomes" id="UP000472261"/>
    </source>
</evidence>
<evidence type="ECO:0000259" key="20">
    <source>
        <dbReference type="PROSITE" id="PS51462"/>
    </source>
</evidence>
<proteinExistence type="inferred from homology"/>
<feature type="region of interest" description="Disordered" evidence="18">
    <location>
        <begin position="43"/>
        <end position="63"/>
    </location>
</feature>
<dbReference type="InterPro" id="IPR057366">
    <property type="entry name" value="TRPM-like"/>
</dbReference>
<dbReference type="Pfam" id="PF25969">
    <property type="entry name" value="NUDT9_N"/>
    <property type="match status" value="1"/>
</dbReference>
<dbReference type="PANTHER" id="PTHR13800">
    <property type="entry name" value="TRANSIENT RECEPTOR POTENTIAL CATION CHANNEL, SUBFAMILY M, MEMBER 6"/>
    <property type="match status" value="1"/>
</dbReference>
<feature type="transmembrane region" description="Helical" evidence="19">
    <location>
        <begin position="902"/>
        <end position="921"/>
    </location>
</feature>
<dbReference type="GO" id="GO:0005886">
    <property type="term" value="C:plasma membrane"/>
    <property type="evidence" value="ECO:0007669"/>
    <property type="project" value="UniProtKB-SubCell"/>
</dbReference>
<dbReference type="InterPro" id="IPR041491">
    <property type="entry name" value="TRPM_SLOG"/>
</dbReference>
<evidence type="ECO:0000256" key="17">
    <source>
        <dbReference type="ARBA" id="ARBA00070987"/>
    </source>
</evidence>
<keyword evidence="11" id="KW-0406">Ion transport</keyword>
<dbReference type="Gene3D" id="3.40.50.450">
    <property type="match status" value="1"/>
</dbReference>
<evidence type="ECO:0000256" key="14">
    <source>
        <dbReference type="ARBA" id="ARBA00023303"/>
    </source>
</evidence>
<dbReference type="Pfam" id="PF00520">
    <property type="entry name" value="Ion_trans"/>
    <property type="match status" value="1"/>
</dbReference>
<feature type="transmembrane region" description="Helical" evidence="19">
    <location>
        <begin position="876"/>
        <end position="896"/>
    </location>
</feature>
<accession>A0A669PMI7</accession>
<evidence type="ECO:0000256" key="16">
    <source>
        <dbReference type="ARBA" id="ARBA00036634"/>
    </source>
</evidence>
<evidence type="ECO:0000256" key="2">
    <source>
        <dbReference type="ARBA" id="ARBA00009501"/>
    </source>
</evidence>
<dbReference type="GO" id="GO:0051209">
    <property type="term" value="P:release of sequestered calcium ion into cytosol"/>
    <property type="evidence" value="ECO:0007669"/>
    <property type="project" value="TreeGrafter"/>
</dbReference>
<comment type="subcellular location">
    <subcellularLocation>
        <location evidence="1">Cell membrane</location>
        <topology evidence="1">Multi-pass membrane protein</topology>
    </subcellularLocation>
</comment>
<dbReference type="InterPro" id="IPR000086">
    <property type="entry name" value="NUDIX_hydrolase_dom"/>
</dbReference>
<sequence>MAVHGRHTKVLPSQLNKVCPETGDGPATHPREMSDFEVVPNLQQSSSSIGKGQRKAHFPSGSNEKENLISWIPENIRKKECTYFVESSQTSDSGRVVCECGYLREQHLEDAAKPPLFLGKEWDPSRHIQEMPTDAFGDIHFTGLGQKTGKYVRVSSDTPPRVIYHLMTQHWGLDAPNLLISVTGGAKNFIMKPRLKNIFRQGLVKVAQTTGAWIITGGSHAGVMKQVGEAVRDFVLSCSYKEGDIVTIGIATWGTVYNRESLICPMGGFPAEYVLDEENQGSLSCLDSNHSHFILVDNGTHGRYGVEIPLRTRLEKFISKQTKVKGGVAIKIPIVCVVLEGGPGTLDTIYNAITNGTPCVIVEGSGRVADVIAQVAGLSVSEITINLIRQKLSVLFHDTYEQFTEGQVVEWTKKIQDIVRSRQLLTIFREGKYGQQDVDVAILQALFKASRNQDHFGRENWDHQLKLAVAWNRVDIARSEIFTDDYEWKPTDLHSVMAAALISNKPEFVKLFVEQGVRLKEFVTWDTLIYLYDNMAPSCLFHSKLQKVLLEEKEHTASSKMPRIQLHHVSQVLRELLGRSTQPLYPKPKHTERPRLSIPVPHIKLNVQGSSLRSLYKRTSGRVTFTIDPVRDLLIWAVVQSRKELAEIIWAQSQDCMAAALACSKILKELAKEEEDTDTTDEMLALAEQYEHKAIGVFTECYRKDEERAQKLLVRVSEAWGKTTCLQLALEAKNMNFVSHGGVQAFLTKVWWGKMCVDNGLWRVIVCMLFFPFLYTSFITFREKKMQPMGCLTRFRAFFTAPVVIFHMNILSYFTFLLLFAYVLMVDFQPSPSWWEYLIYFWLFSLVCEETRQLLHDPDGLGVLKMAALYFKDFWNKLDVGAIVVFIIGLTCRLIPSTLYPGRIILSLAFIIFCLRLMHIFTVSKTLGPKIIIVKRMMKDVFFFLFLLAVWVVSFGVAKQAILIHNEERVEWLFRGVVYHSYLTIFGQIPSYIDGVNFNIDQCSPNGTDPYKPKCPETNEDNKEPIFPEWLTVILLCLYLLFTNILLLNLLIAMFNYTFQQVQQHTDQIWKFQRHDLIEEYHGRPPAPPPFILLSHLQLLVRRGLLRRPATRHRQLKEKLEKNEEAALLSWEMYLKENYLQHQQCQEKQNTEQKIRDIAQRYRHSSDRNGLPVLGRKDLELELLLPSLSCIQGCFSLHHPSRVDVLADLLDVDRVKRTSLVEQRLGALEDQVHQSAKALRWIMQALQGSGFSSEEDMPPLVSSKTSEGKELDLEKPEEKQPPHHVLARNLLYPGSHTVRFPVPDEKVPWEVDFQLYDPPAYSADHRDTAVQDPFSPSLESLLKINYNAMDGLIDRQSFHGLYAVQDGLPLNPMGRTGLRGRGRLHCFGPNHALHPVVTRWRRNLDGSIIRKSLKKMLEVLVAQYPLSDVWALPGGSLEPGETLPLKLKWILRREFWPQFQNLLKQGTEIHKGYLDDPRNTDNAWVETVAISVHFDNQNDVEMKRLNSFLQGCDPELCIRWQVLDRRIPLHANHKQLLQKVSTLLGAYY</sequence>
<feature type="transmembrane region" description="Helical" evidence="19">
    <location>
        <begin position="760"/>
        <end position="781"/>
    </location>
</feature>
<dbReference type="SUPFAM" id="SSF55811">
    <property type="entry name" value="Nudix"/>
    <property type="match status" value="1"/>
</dbReference>
<dbReference type="GO" id="GO:0099604">
    <property type="term" value="F:ligand-gated calcium channel activity"/>
    <property type="evidence" value="ECO:0007669"/>
    <property type="project" value="TreeGrafter"/>
</dbReference>
<name>A0A669PMI7_PHACC</name>
<keyword evidence="8" id="KW-0479">Metal-binding</keyword>
<keyword evidence="4" id="KW-1003">Cell membrane</keyword>
<dbReference type="Pfam" id="PF25508">
    <property type="entry name" value="TRPM2"/>
    <property type="match status" value="1"/>
</dbReference>
<dbReference type="PANTHER" id="PTHR13800:SF2">
    <property type="entry name" value="TRANSIENT RECEPTOR POTENTIAL CATION CHANNEL SUBFAMILY M MEMBER 2"/>
    <property type="match status" value="1"/>
</dbReference>
<keyword evidence="13" id="KW-1015">Disulfide bond</keyword>
<evidence type="ECO:0000256" key="6">
    <source>
        <dbReference type="ARBA" id="ARBA00022673"/>
    </source>
</evidence>
<keyword evidence="5" id="KW-0109">Calcium transport</keyword>
<feature type="transmembrane region" description="Helical" evidence="19">
    <location>
        <begin position="802"/>
        <end position="825"/>
    </location>
</feature>
<evidence type="ECO:0000256" key="5">
    <source>
        <dbReference type="ARBA" id="ARBA00022568"/>
    </source>
</evidence>
<dbReference type="Ensembl" id="ENSPCLT00000013401.1">
    <property type="protein sequence ID" value="ENSPCLP00000009922.1"/>
    <property type="gene ID" value="ENSPCLG00000008189.1"/>
</dbReference>
<evidence type="ECO:0000256" key="11">
    <source>
        <dbReference type="ARBA" id="ARBA00023065"/>
    </source>
</evidence>
<dbReference type="FunFam" id="3.90.79.10:FF:000047">
    <property type="entry name" value="Transient receptor potential cation channel subfamily M member 2"/>
    <property type="match status" value="1"/>
</dbReference>
<evidence type="ECO:0000256" key="18">
    <source>
        <dbReference type="SAM" id="MobiDB-lite"/>
    </source>
</evidence>
<keyword evidence="9" id="KW-0106">Calcium</keyword>
<evidence type="ECO:0000256" key="13">
    <source>
        <dbReference type="ARBA" id="ARBA00023157"/>
    </source>
</evidence>
<feature type="domain" description="Nudix hydrolase" evidence="20">
    <location>
        <begin position="1399"/>
        <end position="1543"/>
    </location>
</feature>
<keyword evidence="7 19" id="KW-0812">Transmembrane</keyword>
<dbReference type="Pfam" id="PF18139">
    <property type="entry name" value="LSDAT_euk"/>
    <property type="match status" value="1"/>
</dbReference>